<gene>
    <name evidence="2" type="ORF">LX64_01847</name>
</gene>
<evidence type="ECO:0000313" key="3">
    <source>
        <dbReference type="Proteomes" id="UP000249547"/>
    </source>
</evidence>
<proteinExistence type="predicted"/>
<dbReference type="EMBL" id="QLLL01000003">
    <property type="protein sequence ID" value="RAJ06720.1"/>
    <property type="molecule type" value="Genomic_DNA"/>
</dbReference>
<dbReference type="RefSeq" id="WP_111597315.1">
    <property type="nucleotide sequence ID" value="NZ_QLLL01000003.1"/>
</dbReference>
<feature type="transmembrane region" description="Helical" evidence="1">
    <location>
        <begin position="16"/>
        <end position="37"/>
    </location>
</feature>
<keyword evidence="3" id="KW-1185">Reference proteome</keyword>
<organism evidence="2 3">
    <name type="scientific">Chitinophaga skermanii</name>
    <dbReference type="NCBI Taxonomy" id="331697"/>
    <lineage>
        <taxon>Bacteria</taxon>
        <taxon>Pseudomonadati</taxon>
        <taxon>Bacteroidota</taxon>
        <taxon>Chitinophagia</taxon>
        <taxon>Chitinophagales</taxon>
        <taxon>Chitinophagaceae</taxon>
        <taxon>Chitinophaga</taxon>
    </lineage>
</organism>
<evidence type="ECO:0000256" key="1">
    <source>
        <dbReference type="SAM" id="Phobius"/>
    </source>
</evidence>
<accession>A0A327QQW2</accession>
<reference evidence="2 3" key="1">
    <citation type="submission" date="2018-06" db="EMBL/GenBank/DDBJ databases">
        <title>Genomic Encyclopedia of Archaeal and Bacterial Type Strains, Phase II (KMG-II): from individual species to whole genera.</title>
        <authorList>
            <person name="Goeker M."/>
        </authorList>
    </citation>
    <scope>NUCLEOTIDE SEQUENCE [LARGE SCALE GENOMIC DNA]</scope>
    <source>
        <strain evidence="2 3">DSM 23857</strain>
    </source>
</reference>
<keyword evidence="1" id="KW-0472">Membrane</keyword>
<dbReference type="AlphaFoldDB" id="A0A327QQW2"/>
<sequence length="189" mass="22013">MKESYNKENFSRGQSILIFSIALAIGGILIVIIFFLFGKFAVFYGTSVRNSFKAENNFTIGNVVDVGSYKGSYAIFEYVVENVKYEGRYNTPASDVEIGEHYIIYYRKKDPNDIYVDFSEKVFLPNDSTLINLAKVIYVDDAKVRYQYKINGMRYFRFQRIESKGRYKLDSTYRIEYLIANPKNSKIVE</sequence>
<keyword evidence="1" id="KW-1133">Transmembrane helix</keyword>
<dbReference type="Proteomes" id="UP000249547">
    <property type="component" value="Unassembled WGS sequence"/>
</dbReference>
<protein>
    <submittedName>
        <fullName evidence="2">Uncharacterized protein</fullName>
    </submittedName>
</protein>
<keyword evidence="1" id="KW-0812">Transmembrane</keyword>
<name>A0A327QQW2_9BACT</name>
<dbReference type="OrthoDB" id="2242169at2"/>
<evidence type="ECO:0000313" key="2">
    <source>
        <dbReference type="EMBL" id="RAJ06720.1"/>
    </source>
</evidence>
<comment type="caution">
    <text evidence="2">The sequence shown here is derived from an EMBL/GenBank/DDBJ whole genome shotgun (WGS) entry which is preliminary data.</text>
</comment>